<name>A0A8C6ZNG9_NOTPE</name>
<evidence type="ECO:0000313" key="3">
    <source>
        <dbReference type="Ensembl" id="ENSNPEP00000018410.1"/>
    </source>
</evidence>
<dbReference type="Ensembl" id="ENSNPET00000018882.1">
    <property type="protein sequence ID" value="ENSNPEP00000018410.1"/>
    <property type="gene ID" value="ENSNPEG00000013719.1"/>
</dbReference>
<organism evidence="3 4">
    <name type="scientific">Nothoprocta perdicaria</name>
    <name type="common">Chilean tinamou</name>
    <name type="synonym">Crypturus perdicarius</name>
    <dbReference type="NCBI Taxonomy" id="30464"/>
    <lineage>
        <taxon>Eukaryota</taxon>
        <taxon>Metazoa</taxon>
        <taxon>Chordata</taxon>
        <taxon>Craniata</taxon>
        <taxon>Vertebrata</taxon>
        <taxon>Euteleostomi</taxon>
        <taxon>Archelosauria</taxon>
        <taxon>Archosauria</taxon>
        <taxon>Dinosauria</taxon>
        <taxon>Saurischia</taxon>
        <taxon>Theropoda</taxon>
        <taxon>Coelurosauria</taxon>
        <taxon>Aves</taxon>
        <taxon>Palaeognathae</taxon>
        <taxon>Tinamiformes</taxon>
        <taxon>Tinamidae</taxon>
        <taxon>Nothoprocta</taxon>
    </lineage>
</organism>
<keyword evidence="4" id="KW-1185">Reference proteome</keyword>
<dbReference type="AlphaFoldDB" id="A0A8C6ZNG9"/>
<protein>
    <submittedName>
        <fullName evidence="3">Uncharacterized protein</fullName>
    </submittedName>
</protein>
<reference evidence="3" key="1">
    <citation type="submission" date="2025-08" db="UniProtKB">
        <authorList>
            <consortium name="Ensembl"/>
        </authorList>
    </citation>
    <scope>IDENTIFICATION</scope>
</reference>
<feature type="compositionally biased region" description="Basic and acidic residues" evidence="2">
    <location>
        <begin position="327"/>
        <end position="341"/>
    </location>
</feature>
<evidence type="ECO:0000313" key="4">
    <source>
        <dbReference type="Proteomes" id="UP000694420"/>
    </source>
</evidence>
<dbReference type="Pfam" id="PF15558">
    <property type="entry name" value="DUF4659"/>
    <property type="match status" value="1"/>
</dbReference>
<reference evidence="3" key="2">
    <citation type="submission" date="2025-09" db="UniProtKB">
        <authorList>
            <consortium name="Ensembl"/>
        </authorList>
    </citation>
    <scope>IDENTIFICATION</scope>
</reference>
<dbReference type="Proteomes" id="UP000694420">
    <property type="component" value="Unplaced"/>
</dbReference>
<dbReference type="InterPro" id="IPR029090">
    <property type="entry name" value="DUF4659"/>
</dbReference>
<proteinExistence type="predicted"/>
<feature type="region of interest" description="Disordered" evidence="2">
    <location>
        <begin position="327"/>
        <end position="351"/>
    </location>
</feature>
<feature type="coiled-coil region" evidence="1">
    <location>
        <begin position="208"/>
        <end position="242"/>
    </location>
</feature>
<evidence type="ECO:0000256" key="1">
    <source>
        <dbReference type="SAM" id="Coils"/>
    </source>
</evidence>
<evidence type="ECO:0000256" key="2">
    <source>
        <dbReference type="SAM" id="MobiDB-lite"/>
    </source>
</evidence>
<dbReference type="PANTHER" id="PTHR33663">
    <property type="entry name" value="COILED-COIL DOMAIN-CONTAINING PROTEIN 177"/>
    <property type="match status" value="1"/>
</dbReference>
<sequence>RCNIGIQCLKSGLRKREMVSTPGLCHCQEEQDTEGRQLPDSEVWDEVRKQDKKLRSRLEEKQQLMVENLKRWQRDQDQRKARCRQDEERLLEARQKDMMLRENKWKRLAQEEETKRKAKLERSKLQAEHRKHCQEKQLREKQLMEQGTRDMKYSVLRDKMSRACEKRLSREIEGKKKRQELNQYEMTRHRRLKDQVDHQAKAGELCKRHAIEQKLQRSKEILDHLMEERNRESKEKALKEEKRSFMARFRAKESEEEKQRRKNMLLQIAETKIQQAQEMLAKTMQQRVQRSKEINYLKQRNNHFQKQKIEGDEKCRLQAIEDAIRRRDQKSDQILRDKESPSGKAKKICKSSYGLGQKMRDLMNSRAYD</sequence>
<feature type="coiled-coil region" evidence="1">
    <location>
        <begin position="108"/>
        <end position="137"/>
    </location>
</feature>
<accession>A0A8C6ZNG9</accession>
<keyword evidence="1" id="KW-0175">Coiled coil</keyword>
<dbReference type="PANTHER" id="PTHR33663:SF3">
    <property type="entry name" value="COILED-COIL DOMAIN-CONTAINING PROTEIN 185"/>
    <property type="match status" value="1"/>
</dbReference>